<proteinExistence type="predicted"/>
<reference evidence="8 9" key="1">
    <citation type="submission" date="2019-11" db="EMBL/GenBank/DDBJ databases">
        <authorList>
            <person name="Dong K."/>
        </authorList>
    </citation>
    <scope>NUCLEOTIDE SEQUENCE [LARGE SCALE GENOMIC DNA]</scope>
    <source>
        <strain evidence="8 9">NBRC 111993</strain>
    </source>
</reference>
<keyword evidence="4 7" id="KW-0812">Transmembrane</keyword>
<dbReference type="Pfam" id="PF01891">
    <property type="entry name" value="CbiM"/>
    <property type="match status" value="1"/>
</dbReference>
<gene>
    <name evidence="8" type="ORF">GL286_18850</name>
</gene>
<sequence length="224" mass="23813">MHIEPGIVDGAKMFFAYATATAAAGYTLKLAVQDLKSHSPLSFAARSIAGIIGTFIFFEILPHFPVGVSEVHLILGTTLFLILGVAPAAIGLAFGLLVQSLFFAPSDLPMYFVNVTTLLMPLFGIDILARRIVPANTAYIDLKYADVLKLSLAYQGGIVAWVAFWAIYGQGLGAENLTSVASFGAAYMLVVLIEPIADLAALAAAKAMRPTGASRWTARRLYAA</sequence>
<evidence type="ECO:0000256" key="5">
    <source>
        <dbReference type="ARBA" id="ARBA00022989"/>
    </source>
</evidence>
<evidence type="ECO:0000313" key="9">
    <source>
        <dbReference type="Proteomes" id="UP000478183"/>
    </source>
</evidence>
<evidence type="ECO:0000256" key="7">
    <source>
        <dbReference type="SAM" id="Phobius"/>
    </source>
</evidence>
<feature type="transmembrane region" description="Helical" evidence="7">
    <location>
        <begin position="43"/>
        <end position="61"/>
    </location>
</feature>
<evidence type="ECO:0000256" key="4">
    <source>
        <dbReference type="ARBA" id="ARBA00022692"/>
    </source>
</evidence>
<evidence type="ECO:0000256" key="3">
    <source>
        <dbReference type="ARBA" id="ARBA00022475"/>
    </source>
</evidence>
<dbReference type="GO" id="GO:0000041">
    <property type="term" value="P:transition metal ion transport"/>
    <property type="evidence" value="ECO:0007669"/>
    <property type="project" value="InterPro"/>
</dbReference>
<feature type="transmembrane region" description="Helical" evidence="7">
    <location>
        <begin position="150"/>
        <end position="168"/>
    </location>
</feature>
<dbReference type="OrthoDB" id="4710659at2"/>
<dbReference type="GO" id="GO:0005886">
    <property type="term" value="C:plasma membrane"/>
    <property type="evidence" value="ECO:0007669"/>
    <property type="project" value="UniProtKB-SubCell"/>
</dbReference>
<comment type="subcellular location">
    <subcellularLocation>
        <location evidence="1">Cell membrane</location>
        <topology evidence="1">Multi-pass membrane protein</topology>
    </subcellularLocation>
</comment>
<evidence type="ECO:0000313" key="8">
    <source>
        <dbReference type="EMBL" id="MTH79775.1"/>
    </source>
</evidence>
<dbReference type="EMBL" id="WMIE01000020">
    <property type="protein sequence ID" value="MTH79775.1"/>
    <property type="molecule type" value="Genomic_DNA"/>
</dbReference>
<feature type="transmembrane region" description="Helical" evidence="7">
    <location>
        <begin position="73"/>
        <end position="98"/>
    </location>
</feature>
<dbReference type="Gene3D" id="1.10.1760.20">
    <property type="match status" value="1"/>
</dbReference>
<keyword evidence="5 7" id="KW-1133">Transmembrane helix</keyword>
<dbReference type="Proteomes" id="UP000478183">
    <property type="component" value="Unassembled WGS sequence"/>
</dbReference>
<keyword evidence="2" id="KW-0813">Transport</keyword>
<feature type="transmembrane region" description="Helical" evidence="7">
    <location>
        <begin position="180"/>
        <end position="205"/>
    </location>
</feature>
<organism evidence="8 9">
    <name type="scientific">Paracoccus aestuariivivens</name>
    <dbReference type="NCBI Taxonomy" id="1820333"/>
    <lineage>
        <taxon>Bacteria</taxon>
        <taxon>Pseudomonadati</taxon>
        <taxon>Pseudomonadota</taxon>
        <taxon>Alphaproteobacteria</taxon>
        <taxon>Rhodobacterales</taxon>
        <taxon>Paracoccaceae</taxon>
        <taxon>Paracoccus</taxon>
    </lineage>
</organism>
<protein>
    <recommendedName>
        <fullName evidence="10">Cobalt transporter</fullName>
    </recommendedName>
</protein>
<dbReference type="AlphaFoldDB" id="A0A6L6JEV0"/>
<keyword evidence="6 7" id="KW-0472">Membrane</keyword>
<evidence type="ECO:0000256" key="1">
    <source>
        <dbReference type="ARBA" id="ARBA00004651"/>
    </source>
</evidence>
<evidence type="ECO:0000256" key="6">
    <source>
        <dbReference type="ARBA" id="ARBA00023136"/>
    </source>
</evidence>
<feature type="transmembrane region" description="Helical" evidence="7">
    <location>
        <begin position="110"/>
        <end position="129"/>
    </location>
</feature>
<keyword evidence="3" id="KW-1003">Cell membrane</keyword>
<accession>A0A6L6JEV0</accession>
<keyword evidence="9" id="KW-1185">Reference proteome</keyword>
<evidence type="ECO:0008006" key="10">
    <source>
        <dbReference type="Google" id="ProtNLM"/>
    </source>
</evidence>
<dbReference type="InterPro" id="IPR002751">
    <property type="entry name" value="CbiM/NikMN"/>
</dbReference>
<evidence type="ECO:0000256" key="2">
    <source>
        <dbReference type="ARBA" id="ARBA00022448"/>
    </source>
</evidence>
<name>A0A6L6JEV0_9RHOB</name>
<comment type="caution">
    <text evidence="8">The sequence shown here is derived from an EMBL/GenBank/DDBJ whole genome shotgun (WGS) entry which is preliminary data.</text>
</comment>
<dbReference type="RefSeq" id="WP_155097126.1">
    <property type="nucleotide sequence ID" value="NZ_WMIE01000020.1"/>
</dbReference>